<dbReference type="Proteomes" id="UP000005536">
    <property type="component" value="Unassembled WGS sequence"/>
</dbReference>
<proteinExistence type="predicted"/>
<dbReference type="AlphaFoldDB" id="D4DQZ9"/>
<evidence type="ECO:0000313" key="3">
    <source>
        <dbReference type="Proteomes" id="UP000005536"/>
    </source>
</evidence>
<sequence length="132" mass="14736">MNPHESNEENSWSDTLNLLSDGLKGRLKNTASEKPCRQPPIGETDSPAPFPPNALIFRPISQQQSAYPAKLPNVQQKHHTAAFRTNPKHCGRCGRFPCQSRNVAKPVFKPKHHSSPRPAKPDWPTFQTAPPL</sequence>
<name>D4DQZ9_NEIEG</name>
<reference evidence="2 3" key="1">
    <citation type="submission" date="2010-02" db="EMBL/GenBank/DDBJ databases">
        <authorList>
            <person name="Weinstock G."/>
            <person name="Sodergren E."/>
            <person name="Clifton S."/>
            <person name="Fulton L."/>
            <person name="Fulton B."/>
            <person name="Courtney L."/>
            <person name="Fronick C."/>
            <person name="Harrison M."/>
            <person name="Strong C."/>
            <person name="Farmer C."/>
            <person name="Delahaunty K."/>
            <person name="Markovic C."/>
            <person name="Hall O."/>
            <person name="Minx P."/>
            <person name="Tomlinson C."/>
            <person name="Mitreva M."/>
            <person name="Nelson J."/>
            <person name="Hou S."/>
            <person name="Wollam A."/>
            <person name="Pepin K.H."/>
            <person name="Johnson M."/>
            <person name="Bhonagiri V."/>
            <person name="Zhang X."/>
            <person name="Suruliraj S."/>
            <person name="Warren W."/>
            <person name="Chinwalla A."/>
            <person name="Mardis E.R."/>
            <person name="Wilson R.K."/>
        </authorList>
    </citation>
    <scope>NUCLEOTIDE SEQUENCE [LARGE SCALE GENOMIC DNA]</scope>
    <source>
        <strain evidence="2 3">ATCC 29315</strain>
    </source>
</reference>
<evidence type="ECO:0000256" key="1">
    <source>
        <dbReference type="SAM" id="MobiDB-lite"/>
    </source>
</evidence>
<protein>
    <submittedName>
        <fullName evidence="2">Uncharacterized protein</fullName>
    </submittedName>
</protein>
<feature type="compositionally biased region" description="Polar residues" evidence="1">
    <location>
        <begin position="9"/>
        <end position="18"/>
    </location>
</feature>
<evidence type="ECO:0000313" key="2">
    <source>
        <dbReference type="EMBL" id="EFE49747.1"/>
    </source>
</evidence>
<feature type="region of interest" description="Disordered" evidence="1">
    <location>
        <begin position="1"/>
        <end position="52"/>
    </location>
</feature>
<dbReference type="EMBL" id="ADBF01000042">
    <property type="protein sequence ID" value="EFE49747.1"/>
    <property type="molecule type" value="Genomic_DNA"/>
</dbReference>
<feature type="region of interest" description="Disordered" evidence="1">
    <location>
        <begin position="106"/>
        <end position="132"/>
    </location>
</feature>
<accession>D4DQZ9</accession>
<comment type="caution">
    <text evidence="2">The sequence shown here is derived from an EMBL/GenBank/DDBJ whole genome shotgun (WGS) entry which is preliminary data.</text>
</comment>
<organism evidence="2 3">
    <name type="scientific">Neisseria elongata subsp. glycolytica ATCC 29315</name>
    <dbReference type="NCBI Taxonomy" id="546263"/>
    <lineage>
        <taxon>Bacteria</taxon>
        <taxon>Pseudomonadati</taxon>
        <taxon>Pseudomonadota</taxon>
        <taxon>Betaproteobacteria</taxon>
        <taxon>Neisseriales</taxon>
        <taxon>Neisseriaceae</taxon>
        <taxon>Neisseria</taxon>
    </lineage>
</organism>
<gene>
    <name evidence="2" type="ORF">NEIELOOT_01492</name>
</gene>